<dbReference type="Pfam" id="PF04366">
    <property type="entry name" value="Ysc84"/>
    <property type="match status" value="1"/>
</dbReference>
<reference evidence="3 4" key="1">
    <citation type="journal article" date="2018" name="Mol. Ecol.">
        <title>The obligate alkalophilic soda-lake fungus Sodiomyces alkalinus has shifted to a protein diet.</title>
        <authorList>
            <person name="Grum-Grzhimaylo A.A."/>
            <person name="Falkoski D.L."/>
            <person name="van den Heuvel J."/>
            <person name="Valero-Jimenez C.A."/>
            <person name="Min B."/>
            <person name="Choi I.G."/>
            <person name="Lipzen A."/>
            <person name="Daum C.G."/>
            <person name="Aanen D.K."/>
            <person name="Tsang A."/>
            <person name="Henrissat B."/>
            <person name="Bilanenko E.N."/>
            <person name="de Vries R.P."/>
            <person name="van Kan J.A.L."/>
            <person name="Grigoriev I.V."/>
            <person name="Debets A.J.M."/>
        </authorList>
    </citation>
    <scope>NUCLEOTIDE SEQUENCE [LARGE SCALE GENOMIC DNA]</scope>
    <source>
        <strain evidence="3 4">F11</strain>
    </source>
</reference>
<feature type="compositionally biased region" description="Low complexity" evidence="1">
    <location>
        <begin position="293"/>
        <end position="309"/>
    </location>
</feature>
<feature type="region of interest" description="Disordered" evidence="1">
    <location>
        <begin position="59"/>
        <end position="235"/>
    </location>
</feature>
<dbReference type="PANTHER" id="PTHR15629:SF8">
    <property type="entry name" value="DUF500 DOMAIN PROTEIN (AFU_ORTHOLOGUE AFUA_5G07310)"/>
    <property type="match status" value="1"/>
</dbReference>
<dbReference type="PANTHER" id="PTHR15629">
    <property type="entry name" value="SH3YL1 PROTEIN"/>
    <property type="match status" value="1"/>
</dbReference>
<dbReference type="InterPro" id="IPR051702">
    <property type="entry name" value="SH3_domain_YSC84-like"/>
</dbReference>
<organism evidence="3 4">
    <name type="scientific">Sodiomyces alkalinus (strain CBS 110278 / VKM F-3762 / F11)</name>
    <name type="common">Alkaliphilic filamentous fungus</name>
    <dbReference type="NCBI Taxonomy" id="1314773"/>
    <lineage>
        <taxon>Eukaryota</taxon>
        <taxon>Fungi</taxon>
        <taxon>Dikarya</taxon>
        <taxon>Ascomycota</taxon>
        <taxon>Pezizomycotina</taxon>
        <taxon>Sordariomycetes</taxon>
        <taxon>Hypocreomycetidae</taxon>
        <taxon>Glomerellales</taxon>
        <taxon>Plectosphaerellaceae</taxon>
        <taxon>Sodiomyces</taxon>
    </lineage>
</organism>
<feature type="compositionally biased region" description="Basic and acidic residues" evidence="1">
    <location>
        <begin position="684"/>
        <end position="716"/>
    </location>
</feature>
<dbReference type="AlphaFoldDB" id="A0A3N2PKQ1"/>
<keyword evidence="4" id="KW-1185">Reference proteome</keyword>
<feature type="region of interest" description="Disordered" evidence="1">
    <location>
        <begin position="445"/>
        <end position="505"/>
    </location>
</feature>
<proteinExistence type="predicted"/>
<evidence type="ECO:0000313" key="4">
    <source>
        <dbReference type="Proteomes" id="UP000272025"/>
    </source>
</evidence>
<feature type="region of interest" description="Disordered" evidence="1">
    <location>
        <begin position="580"/>
        <end position="716"/>
    </location>
</feature>
<dbReference type="EMBL" id="ML119062">
    <property type="protein sequence ID" value="ROT35103.1"/>
    <property type="molecule type" value="Genomic_DNA"/>
</dbReference>
<feature type="compositionally biased region" description="Basic and acidic residues" evidence="1">
    <location>
        <begin position="480"/>
        <end position="494"/>
    </location>
</feature>
<protein>
    <recommendedName>
        <fullName evidence="2">Ysc84 actin-binding domain-containing protein</fullName>
    </recommendedName>
</protein>
<accession>A0A3N2PKQ1</accession>
<feature type="compositionally biased region" description="Gly residues" evidence="1">
    <location>
        <begin position="445"/>
        <end position="454"/>
    </location>
</feature>
<feature type="region of interest" description="Disordered" evidence="1">
    <location>
        <begin position="291"/>
        <end position="334"/>
    </location>
</feature>
<dbReference type="GO" id="GO:0035091">
    <property type="term" value="F:phosphatidylinositol binding"/>
    <property type="evidence" value="ECO:0007669"/>
    <property type="project" value="TreeGrafter"/>
</dbReference>
<gene>
    <name evidence="3" type="ORF">SODALDRAFT_382040</name>
</gene>
<dbReference type="InterPro" id="IPR007461">
    <property type="entry name" value="Ysc84_actin-binding"/>
</dbReference>
<evidence type="ECO:0000313" key="3">
    <source>
        <dbReference type="EMBL" id="ROT35103.1"/>
    </source>
</evidence>
<name>A0A3N2PKQ1_SODAK</name>
<feature type="compositionally biased region" description="Low complexity" evidence="1">
    <location>
        <begin position="74"/>
        <end position="93"/>
    </location>
</feature>
<dbReference type="STRING" id="1314773.A0A3N2PKQ1"/>
<dbReference type="GeneID" id="39583681"/>
<dbReference type="OrthoDB" id="10255128at2759"/>
<sequence>MHRLSVKPFNQAVAPLRHDTYPAPAIRNVLRAFNLNDVVSFSHHSSQFQRLLTSLNSAIMSSNPEKPPIQFSGQDPQNPQQYQQQQQQQQQQPYFPPPPSGPPPEDQQQYAPQSATGQHPPGHTFDGQGYTSGDQKPPILPQTEQQYYPPPPPGQPPSQQQYPSNADVGLGPNDNLPTSYKPSDDYEGPPPLPGPRPTQHQQQGYNPAGSGNPLLAGQATTQTTQTTHERPHRTWGDRLSEMGHKAAAPINAFANKLGAQSFLPTTMDKECEKAANILRSFCKEGIASDAAAQGPQGTQGQQGHQGYQGSPTSAAPEPTYGARPVSPNKQPRALHGQRAIVKIPSKVIQRAQGLAIFTTARVSYGFSGATGSGILIARRPDGSWSPPSGIQVHTLGAGFSIGVDIYDCVCVINSREALEAFKSTRVSLGPDVAVTAGPYGAGGNVQIGYGGGGRKSGEHRREEEDLVYDRPPSQYADGKPFGEDDDKLKPPRKDKDRHRRSSSGSFKPVFTYVKSRGFYAGVQVDGTVITERRDANAAFYGQRVGVEQILRGEVPPHGAKWPAGSPALYEALRVAESQKPLPEANLPPPPHPTPAGVAPPPQSGADPNVAAPGGQYGQLGNYPTHPVGQATGGQFHGSPHMTGGGGVAGPPSGAQGDELPGYVDDGIQRPGVGDRYFEMPCDDDSPHELHRQSVPKRRTEREYRKRREGPVAKRSI</sequence>
<evidence type="ECO:0000259" key="2">
    <source>
        <dbReference type="Pfam" id="PF04366"/>
    </source>
</evidence>
<evidence type="ECO:0000256" key="1">
    <source>
        <dbReference type="SAM" id="MobiDB-lite"/>
    </source>
</evidence>
<feature type="compositionally biased region" description="Pro residues" evidence="1">
    <location>
        <begin position="94"/>
        <end position="105"/>
    </location>
</feature>
<feature type="domain" description="Ysc84 actin-binding" evidence="2">
    <location>
        <begin position="393"/>
        <end position="573"/>
    </location>
</feature>
<dbReference type="Proteomes" id="UP000272025">
    <property type="component" value="Unassembled WGS sequence"/>
</dbReference>
<dbReference type="CDD" id="cd11524">
    <property type="entry name" value="SYLF"/>
    <property type="match status" value="1"/>
</dbReference>
<feature type="compositionally biased region" description="Pro residues" evidence="1">
    <location>
        <begin position="585"/>
        <end position="602"/>
    </location>
</feature>
<dbReference type="RefSeq" id="XP_028462909.1">
    <property type="nucleotide sequence ID" value="XM_028615204.1"/>
</dbReference>